<sequence length="98" mass="11589">MCVPWVTRHTPRRSFHTFCSVILSLVIKCSLDPLWLFPQLADDSRNVFFQPDEAPPHWNIRVRRYLNDEFPYRWIGHVVEITSLCSLPLPRPPDFNAL</sequence>
<keyword evidence="2" id="KW-1185">Reference proteome</keyword>
<name>A0A4Y2AC17_ARAVE</name>
<proteinExistence type="predicted"/>
<reference evidence="1 2" key="1">
    <citation type="journal article" date="2019" name="Sci. Rep.">
        <title>Orb-weaving spider Araneus ventricosus genome elucidates the spidroin gene catalogue.</title>
        <authorList>
            <person name="Kono N."/>
            <person name="Nakamura H."/>
            <person name="Ohtoshi R."/>
            <person name="Moran D.A.P."/>
            <person name="Shinohara A."/>
            <person name="Yoshida Y."/>
            <person name="Fujiwara M."/>
            <person name="Mori M."/>
            <person name="Tomita M."/>
            <person name="Arakawa K."/>
        </authorList>
    </citation>
    <scope>NUCLEOTIDE SEQUENCE [LARGE SCALE GENOMIC DNA]</scope>
</reference>
<protein>
    <submittedName>
        <fullName evidence="1">Uncharacterized protein</fullName>
    </submittedName>
</protein>
<gene>
    <name evidence="1" type="ORF">AVEN_41813_1</name>
</gene>
<accession>A0A4Y2AC17</accession>
<dbReference type="OrthoDB" id="6463272at2759"/>
<dbReference type="Proteomes" id="UP000499080">
    <property type="component" value="Unassembled WGS sequence"/>
</dbReference>
<dbReference type="EMBL" id="BGPR01000012">
    <property type="protein sequence ID" value="GBL77403.1"/>
    <property type="molecule type" value="Genomic_DNA"/>
</dbReference>
<comment type="caution">
    <text evidence="1">The sequence shown here is derived from an EMBL/GenBank/DDBJ whole genome shotgun (WGS) entry which is preliminary data.</text>
</comment>
<organism evidence="1 2">
    <name type="scientific">Araneus ventricosus</name>
    <name type="common">Orbweaver spider</name>
    <name type="synonym">Epeira ventricosa</name>
    <dbReference type="NCBI Taxonomy" id="182803"/>
    <lineage>
        <taxon>Eukaryota</taxon>
        <taxon>Metazoa</taxon>
        <taxon>Ecdysozoa</taxon>
        <taxon>Arthropoda</taxon>
        <taxon>Chelicerata</taxon>
        <taxon>Arachnida</taxon>
        <taxon>Araneae</taxon>
        <taxon>Araneomorphae</taxon>
        <taxon>Entelegynae</taxon>
        <taxon>Araneoidea</taxon>
        <taxon>Araneidae</taxon>
        <taxon>Araneus</taxon>
    </lineage>
</organism>
<evidence type="ECO:0000313" key="2">
    <source>
        <dbReference type="Proteomes" id="UP000499080"/>
    </source>
</evidence>
<evidence type="ECO:0000313" key="1">
    <source>
        <dbReference type="EMBL" id="GBL77403.1"/>
    </source>
</evidence>
<dbReference type="AlphaFoldDB" id="A0A4Y2AC17"/>